<evidence type="ECO:0000313" key="4">
    <source>
        <dbReference type="EMBL" id="NEW56287.1"/>
    </source>
</evidence>
<feature type="domain" description="YCII-related" evidence="2">
    <location>
        <begin position="10"/>
        <end position="100"/>
    </location>
</feature>
<dbReference type="EMBL" id="JAAGUX010000016">
    <property type="protein sequence ID" value="NEW56287.1"/>
    <property type="molecule type" value="Genomic_DNA"/>
</dbReference>
<reference evidence="5 6" key="1">
    <citation type="submission" date="2020-01" db="EMBL/GenBank/DDBJ databases">
        <title>Genetics and antimicrobial susceptibilities of Nocardia species isolated from the soil; a comparison with species isolated from humans.</title>
        <authorList>
            <person name="Carrasco G."/>
            <person name="Monzon S."/>
            <person name="Sansegundo M."/>
            <person name="Garcia E."/>
            <person name="Garrido N."/>
            <person name="Medina M.J."/>
            <person name="Villalon P."/>
            <person name="Ramirez-Arocha A.C."/>
            <person name="Jimenez P."/>
            <person name="Cuesta I."/>
            <person name="Valdezate S."/>
        </authorList>
    </citation>
    <scope>NUCLEOTIDE SEQUENCE [LARGE SCALE GENOMIC DNA]</scope>
    <source>
        <strain evidence="3 5">CNM20110639</strain>
        <strain evidence="4 6">CNM20110649</strain>
    </source>
</reference>
<sequence length="113" mass="12272">MPQYLLGIYQPDTDEVPDDLDAIMRDLEALNDEIRAAGAWVFAAGLHPPSASTVVRTDGADTVITDGPYIEAKEHIGGFTVIEAPDLDEALRWARRLAAVVTLPIEVRPFAEG</sequence>
<dbReference type="Proteomes" id="UP000470876">
    <property type="component" value="Unassembled WGS sequence"/>
</dbReference>
<dbReference type="RefSeq" id="WP_163825705.1">
    <property type="nucleotide sequence ID" value="NZ_JAAGUX010000016.1"/>
</dbReference>
<evidence type="ECO:0000313" key="5">
    <source>
        <dbReference type="Proteomes" id="UP000468928"/>
    </source>
</evidence>
<dbReference type="Gene3D" id="3.30.70.1060">
    <property type="entry name" value="Dimeric alpha+beta barrel"/>
    <property type="match status" value="1"/>
</dbReference>
<dbReference type="Proteomes" id="UP000468928">
    <property type="component" value="Unassembled WGS sequence"/>
</dbReference>
<proteinExistence type="inferred from homology"/>
<keyword evidence="6" id="KW-1185">Reference proteome</keyword>
<gene>
    <name evidence="3" type="ORF">GV789_06485</name>
    <name evidence="4" type="ORF">GV794_11575</name>
</gene>
<dbReference type="InterPro" id="IPR011008">
    <property type="entry name" value="Dimeric_a/b-barrel"/>
</dbReference>
<accession>A0A6P1D3R8</accession>
<organism evidence="3 5">
    <name type="scientific">Nocardia cyriacigeorgica</name>
    <dbReference type="NCBI Taxonomy" id="135487"/>
    <lineage>
        <taxon>Bacteria</taxon>
        <taxon>Bacillati</taxon>
        <taxon>Actinomycetota</taxon>
        <taxon>Actinomycetes</taxon>
        <taxon>Mycobacteriales</taxon>
        <taxon>Nocardiaceae</taxon>
        <taxon>Nocardia</taxon>
    </lineage>
</organism>
<dbReference type="AlphaFoldDB" id="A0A6P1D3R8"/>
<dbReference type="PANTHER" id="PTHR35174:SF3">
    <property type="entry name" value="BLL7171 PROTEIN"/>
    <property type="match status" value="1"/>
</dbReference>
<comment type="similarity">
    <text evidence="1">Belongs to the YciI family.</text>
</comment>
<dbReference type="InterPro" id="IPR005545">
    <property type="entry name" value="YCII"/>
</dbReference>
<dbReference type="SUPFAM" id="SSF54909">
    <property type="entry name" value="Dimeric alpha+beta barrel"/>
    <property type="match status" value="1"/>
</dbReference>
<protein>
    <recommendedName>
        <fullName evidence="2">YCII-related domain-containing protein</fullName>
    </recommendedName>
</protein>
<evidence type="ECO:0000256" key="1">
    <source>
        <dbReference type="ARBA" id="ARBA00007689"/>
    </source>
</evidence>
<name>A0A6P1D3R8_9NOCA</name>
<evidence type="ECO:0000313" key="3">
    <source>
        <dbReference type="EMBL" id="NEW44104.1"/>
    </source>
</evidence>
<comment type="caution">
    <text evidence="3">The sequence shown here is derived from an EMBL/GenBank/DDBJ whole genome shotgun (WGS) entry which is preliminary data.</text>
</comment>
<dbReference type="EMBL" id="JAAGUZ010000013">
    <property type="protein sequence ID" value="NEW44104.1"/>
    <property type="molecule type" value="Genomic_DNA"/>
</dbReference>
<evidence type="ECO:0000259" key="2">
    <source>
        <dbReference type="Pfam" id="PF03795"/>
    </source>
</evidence>
<dbReference type="Pfam" id="PF03795">
    <property type="entry name" value="YCII"/>
    <property type="match status" value="1"/>
</dbReference>
<evidence type="ECO:0000313" key="6">
    <source>
        <dbReference type="Proteomes" id="UP000470876"/>
    </source>
</evidence>
<dbReference type="PANTHER" id="PTHR35174">
    <property type="entry name" value="BLL7171 PROTEIN-RELATED"/>
    <property type="match status" value="1"/>
</dbReference>